<dbReference type="RefSeq" id="WP_010768521.1">
    <property type="nucleotide sequence ID" value="NZ_ASWE01000002.1"/>
</dbReference>
<keyword evidence="1" id="KW-0812">Transmembrane</keyword>
<dbReference type="Proteomes" id="UP000013785">
    <property type="component" value="Unassembled WGS sequence"/>
</dbReference>
<comment type="caution">
    <text evidence="2">The sequence shown here is derived from an EMBL/GenBank/DDBJ whole genome shotgun (WGS) entry which is preliminary data.</text>
</comment>
<evidence type="ECO:0000313" key="2">
    <source>
        <dbReference type="EMBL" id="EOL43877.1"/>
    </source>
</evidence>
<protein>
    <submittedName>
        <fullName evidence="2">Uncharacterized protein</fullName>
    </submittedName>
</protein>
<keyword evidence="3" id="KW-1185">Reference proteome</keyword>
<evidence type="ECO:0000313" key="3">
    <source>
        <dbReference type="Proteomes" id="UP000013785"/>
    </source>
</evidence>
<dbReference type="OrthoDB" id="9917716at2"/>
<keyword evidence="1" id="KW-0472">Membrane</keyword>
<accession>R3W8S3</accession>
<reference evidence="2 3" key="1">
    <citation type="submission" date="2013-02" db="EMBL/GenBank/DDBJ databases">
        <title>The Genome Sequence of Enterococcus phoeniculicola BAA-412.</title>
        <authorList>
            <consortium name="The Broad Institute Genome Sequencing Platform"/>
            <consortium name="The Broad Institute Genome Sequencing Center for Infectious Disease"/>
            <person name="Earl A.M."/>
            <person name="Gilmore M.S."/>
            <person name="Lebreton F."/>
            <person name="Walker B."/>
            <person name="Young S.K."/>
            <person name="Zeng Q."/>
            <person name="Gargeya S."/>
            <person name="Fitzgerald M."/>
            <person name="Haas B."/>
            <person name="Abouelleil A."/>
            <person name="Alvarado L."/>
            <person name="Arachchi H.M."/>
            <person name="Berlin A.M."/>
            <person name="Chapman S.B."/>
            <person name="Dewar J."/>
            <person name="Goldberg J."/>
            <person name="Griggs A."/>
            <person name="Gujja S."/>
            <person name="Hansen M."/>
            <person name="Howarth C."/>
            <person name="Imamovic A."/>
            <person name="Larimer J."/>
            <person name="McCowan C."/>
            <person name="Murphy C."/>
            <person name="Neiman D."/>
            <person name="Pearson M."/>
            <person name="Priest M."/>
            <person name="Roberts A."/>
            <person name="Saif S."/>
            <person name="Shea T."/>
            <person name="Sisk P."/>
            <person name="Sykes S."/>
            <person name="Wortman J."/>
            <person name="Nusbaum C."/>
            <person name="Birren B."/>
        </authorList>
    </citation>
    <scope>NUCLEOTIDE SEQUENCE [LARGE SCALE GENOMIC DNA]</scope>
    <source>
        <strain evidence="2 3">ATCC BAA-412</strain>
    </source>
</reference>
<organism evidence="2 3">
    <name type="scientific">Enterococcus phoeniculicola ATCC BAA-412</name>
    <dbReference type="NCBI Taxonomy" id="1158610"/>
    <lineage>
        <taxon>Bacteria</taxon>
        <taxon>Bacillati</taxon>
        <taxon>Bacillota</taxon>
        <taxon>Bacilli</taxon>
        <taxon>Lactobacillales</taxon>
        <taxon>Enterococcaceae</taxon>
        <taxon>Enterococcus</taxon>
    </lineage>
</organism>
<evidence type="ECO:0000256" key="1">
    <source>
        <dbReference type="SAM" id="Phobius"/>
    </source>
</evidence>
<name>R3W8S3_9ENTE</name>
<feature type="transmembrane region" description="Helical" evidence="1">
    <location>
        <begin position="16"/>
        <end position="38"/>
    </location>
</feature>
<sequence>MASMSNRTFEQCFEKYFIIFCHAIGFTFANQGISVSIFSENKINR</sequence>
<proteinExistence type="predicted"/>
<keyword evidence="1" id="KW-1133">Transmembrane helix</keyword>
<dbReference type="EMBL" id="AJAT01000015">
    <property type="protein sequence ID" value="EOL43877.1"/>
    <property type="molecule type" value="Genomic_DNA"/>
</dbReference>
<dbReference type="AlphaFoldDB" id="R3W8S3"/>
<gene>
    <name evidence="2" type="ORF">UC3_01858</name>
</gene>
<dbReference type="HOGENOM" id="CLU_3199574_0_0_9"/>